<dbReference type="AlphaFoldDB" id="A0A1W2GET2"/>
<dbReference type="EMBL" id="FWYF01000002">
    <property type="protein sequence ID" value="SMD35155.1"/>
    <property type="molecule type" value="Genomic_DNA"/>
</dbReference>
<reference evidence="2 3" key="1">
    <citation type="submission" date="2017-04" db="EMBL/GenBank/DDBJ databases">
        <authorList>
            <person name="Afonso C.L."/>
            <person name="Miller P.J."/>
            <person name="Scott M.A."/>
            <person name="Spackman E."/>
            <person name="Goraichik I."/>
            <person name="Dimitrov K.M."/>
            <person name="Suarez D.L."/>
            <person name="Swayne D.E."/>
        </authorList>
    </citation>
    <scope>NUCLEOTIDE SEQUENCE [LARGE SCALE GENOMIC DNA]</scope>
    <source>
        <strain evidence="2 3">DSM 26133</strain>
    </source>
</reference>
<evidence type="ECO:0000313" key="2">
    <source>
        <dbReference type="EMBL" id="SMD35155.1"/>
    </source>
</evidence>
<name>A0A1W2GET2_REIFA</name>
<evidence type="ECO:0000259" key="1">
    <source>
        <dbReference type="Pfam" id="PF13568"/>
    </source>
</evidence>
<dbReference type="STRING" id="692418.SAMN04488029_2370"/>
<sequence length="211" mass="23351">MKKIVPALLLVSIAFLGYAQPKLGLIVGPSLSMNQVKYIDDGNFDYSNDGAAFKFRFGLEADFMLSETYAFSTGAIFAPKRAGFSINPTDGSAPSTQDYKVHYLQLPVTLKLFTSEIQPDLKLFFQLGFKGEIKLFDEPFKEDYDLIEKFHLFDCSFTGGVGVEYGAGINTVLFGGIFYDRGLVNIVKSSIADNSLTSKMHTLDLKLGLKF</sequence>
<accession>A0A1W2GET2</accession>
<dbReference type="Proteomes" id="UP000192472">
    <property type="component" value="Unassembled WGS sequence"/>
</dbReference>
<dbReference type="InterPro" id="IPR025665">
    <property type="entry name" value="Beta-barrel_OMP_2"/>
</dbReference>
<protein>
    <submittedName>
        <fullName evidence="2">Outer membrane protein beta-barrel domain-containing protein</fullName>
    </submittedName>
</protein>
<evidence type="ECO:0000313" key="3">
    <source>
        <dbReference type="Proteomes" id="UP000192472"/>
    </source>
</evidence>
<dbReference type="RefSeq" id="WP_084373019.1">
    <property type="nucleotide sequence ID" value="NZ_FWYF01000002.1"/>
</dbReference>
<feature type="domain" description="Outer membrane protein beta-barrel" evidence="1">
    <location>
        <begin position="23"/>
        <end position="186"/>
    </location>
</feature>
<keyword evidence="3" id="KW-1185">Reference proteome</keyword>
<organism evidence="2 3">
    <name type="scientific">Reichenbachiella faecimaris</name>
    <dbReference type="NCBI Taxonomy" id="692418"/>
    <lineage>
        <taxon>Bacteria</taxon>
        <taxon>Pseudomonadati</taxon>
        <taxon>Bacteroidota</taxon>
        <taxon>Cytophagia</taxon>
        <taxon>Cytophagales</taxon>
        <taxon>Reichenbachiellaceae</taxon>
        <taxon>Reichenbachiella</taxon>
    </lineage>
</organism>
<gene>
    <name evidence="2" type="ORF">SAMN04488029_2370</name>
</gene>
<dbReference type="OrthoDB" id="978236at2"/>
<proteinExistence type="predicted"/>
<dbReference type="Pfam" id="PF13568">
    <property type="entry name" value="OMP_b-brl_2"/>
    <property type="match status" value="1"/>
</dbReference>